<sequence>MHGVVECAASIGVGCNPAATSPAMCVMSASTYAPTSSATALMRPKSIDRV</sequence>
<accession>A0ABT9RHX9</accession>
<organism evidence="1 2">
    <name type="scientific">Streptosporangium brasiliense</name>
    <dbReference type="NCBI Taxonomy" id="47480"/>
    <lineage>
        <taxon>Bacteria</taxon>
        <taxon>Bacillati</taxon>
        <taxon>Actinomycetota</taxon>
        <taxon>Actinomycetes</taxon>
        <taxon>Streptosporangiales</taxon>
        <taxon>Streptosporangiaceae</taxon>
        <taxon>Streptosporangium</taxon>
    </lineage>
</organism>
<evidence type="ECO:0000313" key="2">
    <source>
        <dbReference type="Proteomes" id="UP001230426"/>
    </source>
</evidence>
<comment type="caution">
    <text evidence="1">The sequence shown here is derived from an EMBL/GenBank/DDBJ whole genome shotgun (WGS) entry which is preliminary data.</text>
</comment>
<dbReference type="EMBL" id="JAUSRB010000002">
    <property type="protein sequence ID" value="MDP9867950.1"/>
    <property type="molecule type" value="Genomic_DNA"/>
</dbReference>
<name>A0ABT9RHX9_9ACTN</name>
<dbReference type="Proteomes" id="UP001230426">
    <property type="component" value="Unassembled WGS sequence"/>
</dbReference>
<protein>
    <submittedName>
        <fullName evidence="1">Uncharacterized protein</fullName>
    </submittedName>
</protein>
<keyword evidence="2" id="KW-1185">Reference proteome</keyword>
<proteinExistence type="predicted"/>
<gene>
    <name evidence="1" type="ORF">J2S55_007216</name>
</gene>
<evidence type="ECO:0000313" key="1">
    <source>
        <dbReference type="EMBL" id="MDP9867950.1"/>
    </source>
</evidence>
<reference evidence="1 2" key="1">
    <citation type="submission" date="2023-07" db="EMBL/GenBank/DDBJ databases">
        <title>Sequencing the genomes of 1000 actinobacteria strains.</title>
        <authorList>
            <person name="Klenk H.-P."/>
        </authorList>
    </citation>
    <scope>NUCLEOTIDE SEQUENCE [LARGE SCALE GENOMIC DNA]</scope>
    <source>
        <strain evidence="1 2">DSM 44109</strain>
    </source>
</reference>